<dbReference type="SUPFAM" id="SSF53850">
    <property type="entry name" value="Periplasmic binding protein-like II"/>
    <property type="match status" value="1"/>
</dbReference>
<comment type="caution">
    <text evidence="3">The sequence shown here is derived from an EMBL/GenBank/DDBJ whole genome shotgun (WGS) entry which is preliminary data.</text>
</comment>
<evidence type="ECO:0000256" key="2">
    <source>
        <dbReference type="SAM" id="SignalP"/>
    </source>
</evidence>
<evidence type="ECO:0000256" key="1">
    <source>
        <dbReference type="ARBA" id="ARBA00006987"/>
    </source>
</evidence>
<accession>A0A5S4GX90</accession>
<dbReference type="RefSeq" id="WP_138689180.1">
    <property type="nucleotide sequence ID" value="NZ_JBHSAZ010000028.1"/>
</dbReference>
<dbReference type="InterPro" id="IPR042100">
    <property type="entry name" value="Bug_dom1"/>
</dbReference>
<protein>
    <submittedName>
        <fullName evidence="3">Tripartite tricarboxylate transporter substrate binding protein</fullName>
    </submittedName>
</protein>
<evidence type="ECO:0000313" key="3">
    <source>
        <dbReference type="EMBL" id="TMR37084.1"/>
    </source>
</evidence>
<dbReference type="PIRSF" id="PIRSF017082">
    <property type="entry name" value="YflP"/>
    <property type="match status" value="1"/>
</dbReference>
<dbReference type="InterPro" id="IPR005064">
    <property type="entry name" value="BUG"/>
</dbReference>
<comment type="similarity">
    <text evidence="1">Belongs to the UPF0065 (bug) family.</text>
</comment>
<dbReference type="Gene3D" id="3.40.190.150">
    <property type="entry name" value="Bordetella uptake gene, domain 1"/>
    <property type="match status" value="1"/>
</dbReference>
<dbReference type="AlphaFoldDB" id="A0A5S4GX90"/>
<dbReference type="EMBL" id="VCKX01000019">
    <property type="protein sequence ID" value="TMR37084.1"/>
    <property type="molecule type" value="Genomic_DNA"/>
</dbReference>
<proteinExistence type="inferred from homology"/>
<feature type="chain" id="PRO_5038623104" evidence="2">
    <location>
        <begin position="22"/>
        <end position="330"/>
    </location>
</feature>
<dbReference type="CDD" id="cd07012">
    <property type="entry name" value="PBP2_Bug_TTT"/>
    <property type="match status" value="1"/>
</dbReference>
<sequence length="330" mass="33670">MKIRLLAAVAVTAAVTLTGCAVGESAETDGGYPSKALSIMAPGSPGGGWDTRARGIAAALSECKVADVDATVTNVPGAGGTIGLAQFAKKQGDPYQLMVMDSVTMLGGIVNNKSPVDLSSLTPVAGLSRGPSAIVVPKASPYRDLKALLDAMEARPHSVKWTGGSLGGPGQMTVAGLAKGRGIAAKEINFVPTAGGGESMNLLLSGAATVGVDTVAELRAQLQAGELRALAVDSAERVAGVDAPTMKELGLADEAVSTLAGVLAPAGLSKEQQQDVIGLLDKVRQSSCWKKVLERNNWTEDWTPGDEFGKVLAEQRTQVTAILGELGLGK</sequence>
<gene>
    <name evidence="3" type="ORF">ETD85_09125</name>
</gene>
<dbReference type="PROSITE" id="PS51257">
    <property type="entry name" value="PROKAR_LIPOPROTEIN"/>
    <property type="match status" value="1"/>
</dbReference>
<name>A0A5S4GX90_9ACTN</name>
<dbReference type="Pfam" id="PF03401">
    <property type="entry name" value="TctC"/>
    <property type="match status" value="1"/>
</dbReference>
<dbReference type="OrthoDB" id="9780943at2"/>
<reference evidence="3 4" key="1">
    <citation type="submission" date="2019-05" db="EMBL/GenBank/DDBJ databases">
        <title>Draft genome sequence of Nonomuraea zeae DSM 100528.</title>
        <authorList>
            <person name="Saricaoglu S."/>
            <person name="Isik K."/>
        </authorList>
    </citation>
    <scope>NUCLEOTIDE SEQUENCE [LARGE SCALE GENOMIC DNA]</scope>
    <source>
        <strain evidence="3 4">DSM 100528</strain>
    </source>
</reference>
<feature type="signal peptide" evidence="2">
    <location>
        <begin position="1"/>
        <end position="21"/>
    </location>
</feature>
<dbReference type="Gene3D" id="3.40.190.10">
    <property type="entry name" value="Periplasmic binding protein-like II"/>
    <property type="match status" value="1"/>
</dbReference>
<dbReference type="Proteomes" id="UP000306628">
    <property type="component" value="Unassembled WGS sequence"/>
</dbReference>
<dbReference type="PANTHER" id="PTHR42928:SF3">
    <property type="entry name" value="UPF0065 PROTEIN YFLP"/>
    <property type="match status" value="1"/>
</dbReference>
<dbReference type="PANTHER" id="PTHR42928">
    <property type="entry name" value="TRICARBOXYLATE-BINDING PROTEIN"/>
    <property type="match status" value="1"/>
</dbReference>
<keyword evidence="4" id="KW-1185">Reference proteome</keyword>
<evidence type="ECO:0000313" key="4">
    <source>
        <dbReference type="Proteomes" id="UP000306628"/>
    </source>
</evidence>
<keyword evidence="2" id="KW-0732">Signal</keyword>
<organism evidence="3 4">
    <name type="scientific">Nonomuraea zeae</name>
    <dbReference type="NCBI Taxonomy" id="1642303"/>
    <lineage>
        <taxon>Bacteria</taxon>
        <taxon>Bacillati</taxon>
        <taxon>Actinomycetota</taxon>
        <taxon>Actinomycetes</taxon>
        <taxon>Streptosporangiales</taxon>
        <taxon>Streptosporangiaceae</taxon>
        <taxon>Nonomuraea</taxon>
    </lineage>
</organism>